<name>A0ABT2E0L7_9ENTR</name>
<dbReference type="InterPro" id="IPR022385">
    <property type="entry name" value="Rhs_assc_core"/>
</dbReference>
<feature type="compositionally biased region" description="Basic and acidic residues" evidence="2">
    <location>
        <begin position="296"/>
        <end position="306"/>
    </location>
</feature>
<organism evidence="6 7">
    <name type="scientific">Scandinavium hiltneri</name>
    <dbReference type="NCBI Taxonomy" id="2926519"/>
    <lineage>
        <taxon>Bacteria</taxon>
        <taxon>Pseudomonadati</taxon>
        <taxon>Pseudomonadota</taxon>
        <taxon>Gammaproteobacteria</taxon>
        <taxon>Enterobacterales</taxon>
        <taxon>Enterobacteriaceae</taxon>
        <taxon>Scandinavium</taxon>
    </lineage>
</organism>
<evidence type="ECO:0000313" key="6">
    <source>
        <dbReference type="EMBL" id="MCS2161246.1"/>
    </source>
</evidence>
<dbReference type="Gene3D" id="2.180.10.10">
    <property type="entry name" value="RHS repeat-associated core"/>
    <property type="match status" value="2"/>
</dbReference>
<dbReference type="InterPro" id="IPR057938">
    <property type="entry name" value="TreTu_C"/>
</dbReference>
<feature type="domain" description="Teneurin-like YD-shell" evidence="5">
    <location>
        <begin position="1086"/>
        <end position="1345"/>
    </location>
</feature>
<dbReference type="RefSeq" id="WP_258987826.1">
    <property type="nucleotide sequence ID" value="NZ_JALIGE010000072.1"/>
</dbReference>
<dbReference type="InterPro" id="IPR050708">
    <property type="entry name" value="T6SS_VgrG/RHS"/>
</dbReference>
<keyword evidence="7" id="KW-1185">Reference proteome</keyword>
<accession>A0ABT2E0L7</accession>
<feature type="region of interest" description="Disordered" evidence="2">
    <location>
        <begin position="280"/>
        <end position="331"/>
    </location>
</feature>
<evidence type="ECO:0000313" key="7">
    <source>
        <dbReference type="Proteomes" id="UP001205357"/>
    </source>
</evidence>
<dbReference type="Pfam" id="PF24691">
    <property type="entry name" value="TreTu_C"/>
    <property type="match status" value="1"/>
</dbReference>
<evidence type="ECO:0000256" key="2">
    <source>
        <dbReference type="SAM" id="MobiDB-lite"/>
    </source>
</evidence>
<evidence type="ECO:0000259" key="5">
    <source>
        <dbReference type="Pfam" id="PF25023"/>
    </source>
</evidence>
<comment type="caution">
    <text evidence="6">The sequence shown here is derived from an EMBL/GenBank/DDBJ whole genome shotgun (WGS) entry which is preliminary data.</text>
</comment>
<dbReference type="EMBL" id="JALIGE010000072">
    <property type="protein sequence ID" value="MCS2161246.1"/>
    <property type="molecule type" value="Genomic_DNA"/>
</dbReference>
<dbReference type="InterPro" id="IPR031325">
    <property type="entry name" value="RHS_repeat"/>
</dbReference>
<evidence type="ECO:0000259" key="4">
    <source>
        <dbReference type="Pfam" id="PF24691"/>
    </source>
</evidence>
<gene>
    <name evidence="6" type="ORF">MUU47_08945</name>
</gene>
<feature type="domain" description="TreTu toxin C-terminal" evidence="4">
    <location>
        <begin position="1374"/>
        <end position="1471"/>
    </location>
</feature>
<feature type="region of interest" description="Disordered" evidence="2">
    <location>
        <begin position="71"/>
        <end position="97"/>
    </location>
</feature>
<reference evidence="6 7" key="1">
    <citation type="submission" date="2022-04" db="EMBL/GenBank/DDBJ databases">
        <title>Proposal of a three novel species of Scandinavium, Scandinavium hiltneri, Scandinavium manionii, Scandinavium tedordense.</title>
        <authorList>
            <person name="Maddock D.W."/>
            <person name="Brady C.L."/>
            <person name="Denman S."/>
            <person name="Arnold D."/>
        </authorList>
    </citation>
    <scope>NUCLEOTIDE SEQUENCE [LARGE SCALE GENOMIC DNA]</scope>
    <source>
        <strain evidence="6 7">H11S7</strain>
    </source>
</reference>
<dbReference type="NCBIfam" id="TIGR03696">
    <property type="entry name" value="Rhs_assc_core"/>
    <property type="match status" value="1"/>
</dbReference>
<dbReference type="PANTHER" id="PTHR32305:SF15">
    <property type="entry name" value="PROTEIN RHSA-RELATED"/>
    <property type="match status" value="1"/>
</dbReference>
<dbReference type="InterPro" id="IPR045351">
    <property type="entry name" value="DUF6531"/>
</dbReference>
<dbReference type="Pfam" id="PF20148">
    <property type="entry name" value="DUF6531"/>
    <property type="match status" value="1"/>
</dbReference>
<sequence>MTNDDITVSTNLPTAAQEDAYYNAIASSTVQGTKADDYVSVITHYNNGAPDDVDSWTPQEYEQFRQDHPRLNLPELADGPRTEPVASGPVTTGTGNTLGKITQMPKARNIVAKEANPAVVPETPAEQGIWSEFTDWAGEAVDGIPDAIEHPEMAALGAGKSVWNMALDIGGLFAQGATLQASGEMMQQAALTGALGNPGQAAEMMQTAQAMQDNVADVNFDSARATLNTPAEHTGDVAIQLGMGIADGVGFVKGLTSVLSKIAARETAAAAAKGMAKGAEKEAAHAAEPGATVLPRKTEAEGKTAADENASPSTSDKKDGDNDIETGTCASDPVDVASGDLLQVLPVLDLPGTLPLTLTRVYRSRSSQSGLFGDKWSDNWSQSLLLTEDEIHFTNHEGTRLSYYTRGEAVDALNLQQAHYRLYGTRHGALYIFDRRSQLTLCFESQPRARRRLSGLHDAAGNRIVFCYEGERLVRLTHSDGYDIVLEYRHNRLSGITRVEGAQQQWLAESHYDDSGRLAECRTFQFTHLWHEYDAQGYMLRWHDTDKSDVRYRYDAKGRVTAVRGEGGYFCDRFIYDERNRRTTYLDGEGGRSVYEYNPAGRVTRVTDPLGRVTQTLWDHGNKVRETDALGRNTDYRYNAYGQVIQVSNAAGDTVRYDYNDAGQVVKVTQPDGQCWQFTWNDQGRQVSRTDPQGLVTVRDYNAQGQCLSEYQPDGAAWHYGYNARHQLTTLTAPDKAVTRLEQDLFGRVLSATDPLGHLTRYTHSEAHAGVEGSLTQVNLPDGVTQRLGYDSEKRRASFTDGEGKTTRYVYGEFDLLLGLTRPDGKTLRFEYDSLTRLMQVTSAGGEIYKLERDAAGQLVRETDFTGRSVQYEYDAAGRRTGARHPDGRIVRWHYSLRDELIRQEVWQGGDTQSTLLAVTQYGYDRQGRMIRAQNDDALVEFEYDAAGRQVCERLNGQTVTHQWEDRTQRALSRTYGGLTSGYEYDTGGRISALQVGDFSPLSLSYDAAGREHLRQSRAGFIQAQGYTPTGMLQVQAAGRDSVQFRHLLGGDGSEMTGSVVNRRWAYDGAYNVRRIEDGLWGNAQFSCDQNDQITRVMPDGAGSAGERYEYDADLNIRAVLAAEQRISQQQQAGRVVSRGDCEYRYDAAGRLTEKRLCRDGWRPQRWRYRWNAHSQLSEFITPGGERWCYAYDPFGRRIRKEKRSDITAGTRPVGCEYQWSGDQLIAETPLYADGRAAYEESIHWLYAPGGLTPVARQEKGKLHYVVSDHMGTPRELLTEQGKRAWAGRLSLWGRGSQWAVAANDADKLSCNLRFAGQYADEESGLHYNRHRYYDTETGQYLTPDPTGLAGGVNPYGYVHNPLGWVDPLGLKSVTVGRWMGPEEYKQMTETGRVMQSSTGTTHVASPADINAFGKQAKNGAMYVEFDVPESSLVPTNEGWAKIVGPDSIEGRLAKRKGLPVPEMPTAQNIKVLGNKIDGVIIKCC</sequence>
<dbReference type="Proteomes" id="UP001205357">
    <property type="component" value="Unassembled WGS sequence"/>
</dbReference>
<protein>
    <submittedName>
        <fullName evidence="6">RHS repeat protein</fullName>
    </submittedName>
</protein>
<dbReference type="InterPro" id="IPR006530">
    <property type="entry name" value="YD"/>
</dbReference>
<keyword evidence="1" id="KW-0677">Repeat</keyword>
<dbReference type="NCBIfam" id="TIGR01643">
    <property type="entry name" value="YD_repeat_2x"/>
    <property type="match status" value="9"/>
</dbReference>
<dbReference type="InterPro" id="IPR056823">
    <property type="entry name" value="TEN-like_YD-shell"/>
</dbReference>
<dbReference type="SUPFAM" id="SSF82171">
    <property type="entry name" value="DPP6 N-terminal domain-like"/>
    <property type="match status" value="1"/>
</dbReference>
<proteinExistence type="predicted"/>
<evidence type="ECO:0000259" key="3">
    <source>
        <dbReference type="Pfam" id="PF20148"/>
    </source>
</evidence>
<dbReference type="PANTHER" id="PTHR32305">
    <property type="match status" value="1"/>
</dbReference>
<dbReference type="Pfam" id="PF05593">
    <property type="entry name" value="RHS_repeat"/>
    <property type="match status" value="6"/>
</dbReference>
<dbReference type="Pfam" id="PF25023">
    <property type="entry name" value="TEN_YD-shell"/>
    <property type="match status" value="1"/>
</dbReference>
<feature type="domain" description="DUF6531" evidence="3">
    <location>
        <begin position="332"/>
        <end position="403"/>
    </location>
</feature>
<evidence type="ECO:0000256" key="1">
    <source>
        <dbReference type="ARBA" id="ARBA00022737"/>
    </source>
</evidence>